<proteinExistence type="inferred from homology"/>
<organism evidence="6 7">
    <name type="scientific">Agromyces protaetiae</name>
    <dbReference type="NCBI Taxonomy" id="2509455"/>
    <lineage>
        <taxon>Bacteria</taxon>
        <taxon>Bacillati</taxon>
        <taxon>Actinomycetota</taxon>
        <taxon>Actinomycetes</taxon>
        <taxon>Micrococcales</taxon>
        <taxon>Microbacteriaceae</taxon>
        <taxon>Agromyces</taxon>
    </lineage>
</organism>
<dbReference type="NCBIfam" id="TIGR03071">
    <property type="entry name" value="couple_hipA"/>
    <property type="match status" value="1"/>
</dbReference>
<dbReference type="InterPro" id="IPR017508">
    <property type="entry name" value="HipA_N1"/>
</dbReference>
<dbReference type="Pfam" id="PF13657">
    <property type="entry name" value="Couple_hipA"/>
    <property type="match status" value="1"/>
</dbReference>
<dbReference type="InterPro" id="IPR052028">
    <property type="entry name" value="HipA_Ser/Thr_kinase"/>
</dbReference>
<accession>A0A4P6FKI9</accession>
<feature type="domain" description="HipA-like C-terminal" evidence="4">
    <location>
        <begin position="148"/>
        <end position="374"/>
    </location>
</feature>
<dbReference type="OrthoDB" id="3182374at2"/>
<dbReference type="Gene3D" id="1.10.1070.20">
    <property type="match status" value="1"/>
</dbReference>
<reference evidence="6 7" key="1">
    <citation type="submission" date="2019-01" db="EMBL/GenBank/DDBJ databases">
        <title>Genome sequencing of strain FW100M-8.</title>
        <authorList>
            <person name="Heo J."/>
            <person name="Kim S.-J."/>
            <person name="Kim J.-S."/>
            <person name="Hong S.-B."/>
            <person name="Kwon S.-W."/>
        </authorList>
    </citation>
    <scope>NUCLEOTIDE SEQUENCE [LARGE SCALE GENOMIC DNA]</scope>
    <source>
        <strain evidence="6 7">FW100M-8</strain>
    </source>
</reference>
<dbReference type="KEGG" id="agf:ET445_15345"/>
<sequence length="410" mass="44933">MRLAVELYETVIGYLEGDDGRSFDFGFDDTARARFGSTSRVLSVSIPVVPTPPRQSAHRRRNWFSELLPEGDQLDYLLAQSGVRRGDTLRFLARYGRDVAGALQIWDADDPTEPKIPETSTVEDHEIRRLLEDPIGAPLGNASELGRTSLGGVQPKIVLAREADGWARALGGFPSTHILKPRLAAHPTVIYDEEYGARLARALGLADFDTRVDSFDGLATLVVERFDRVGGRRLHQEDFNQVLGASGNQKYQEIGGVVSFARAADALARYASTEDLRNLARMLVLAVAIGNLDLHTKNLGLLHPADGTVRLAPAYDQVPIAHVRGNDGRMALAVNREYRHAALTRDDLAQEIAGWGVRRADATVTDALEELRSAIEREDPIDGAHPALRSSLRTFTDNLLLGHPVGIADE</sequence>
<protein>
    <submittedName>
        <fullName evidence="6">Type II toxin-antitoxin system HipA family toxin</fullName>
    </submittedName>
</protein>
<dbReference type="EMBL" id="CP035491">
    <property type="protein sequence ID" value="QAY74497.1"/>
    <property type="molecule type" value="Genomic_DNA"/>
</dbReference>
<keyword evidence="7" id="KW-1185">Reference proteome</keyword>
<comment type="similarity">
    <text evidence="1">Belongs to the HipA Ser/Thr kinase family.</text>
</comment>
<dbReference type="Proteomes" id="UP000291259">
    <property type="component" value="Chromosome"/>
</dbReference>
<feature type="domain" description="HipA N-terminal subdomain 1" evidence="5">
    <location>
        <begin position="3"/>
        <end position="105"/>
    </location>
</feature>
<dbReference type="InterPro" id="IPR012893">
    <property type="entry name" value="HipA-like_C"/>
</dbReference>
<dbReference type="AlphaFoldDB" id="A0A4P6FKI9"/>
<keyword evidence="2" id="KW-0808">Transferase</keyword>
<name>A0A4P6FKI9_9MICO</name>
<evidence type="ECO:0000256" key="1">
    <source>
        <dbReference type="ARBA" id="ARBA00010164"/>
    </source>
</evidence>
<keyword evidence="3" id="KW-0418">Kinase</keyword>
<dbReference type="GO" id="GO:0005829">
    <property type="term" value="C:cytosol"/>
    <property type="evidence" value="ECO:0007669"/>
    <property type="project" value="TreeGrafter"/>
</dbReference>
<dbReference type="Pfam" id="PF07804">
    <property type="entry name" value="HipA_C"/>
    <property type="match status" value="1"/>
</dbReference>
<dbReference type="GO" id="GO:0004674">
    <property type="term" value="F:protein serine/threonine kinase activity"/>
    <property type="evidence" value="ECO:0007669"/>
    <property type="project" value="TreeGrafter"/>
</dbReference>
<evidence type="ECO:0000259" key="4">
    <source>
        <dbReference type="Pfam" id="PF07804"/>
    </source>
</evidence>
<evidence type="ECO:0000259" key="5">
    <source>
        <dbReference type="Pfam" id="PF13657"/>
    </source>
</evidence>
<evidence type="ECO:0000313" key="7">
    <source>
        <dbReference type="Proteomes" id="UP000291259"/>
    </source>
</evidence>
<dbReference type="PANTHER" id="PTHR37419:SF1">
    <property type="entry name" value="SERINE_THREONINE-PROTEIN KINASE TOXIN HIPA"/>
    <property type="match status" value="1"/>
</dbReference>
<dbReference type="RefSeq" id="WP_129192042.1">
    <property type="nucleotide sequence ID" value="NZ_CP035491.1"/>
</dbReference>
<evidence type="ECO:0000256" key="2">
    <source>
        <dbReference type="ARBA" id="ARBA00022679"/>
    </source>
</evidence>
<gene>
    <name evidence="6" type="ORF">ET445_15345</name>
</gene>
<evidence type="ECO:0000256" key="3">
    <source>
        <dbReference type="ARBA" id="ARBA00022777"/>
    </source>
</evidence>
<dbReference type="PANTHER" id="PTHR37419">
    <property type="entry name" value="SERINE/THREONINE-PROTEIN KINASE TOXIN HIPA"/>
    <property type="match status" value="1"/>
</dbReference>
<evidence type="ECO:0000313" key="6">
    <source>
        <dbReference type="EMBL" id="QAY74497.1"/>
    </source>
</evidence>